<proteinExistence type="predicted"/>
<dbReference type="EMBL" id="JACJJQ010000020">
    <property type="protein sequence ID" value="MBM6754163.1"/>
    <property type="molecule type" value="Genomic_DNA"/>
</dbReference>
<sequence>MDHFGKRVVYDGYTFDSAKERDFYVKFIKPSGLRFEVHPNFKIIDKFMVGGTYVRGVWYKPDFVVYDHDGEIKHVYDVKPSVDSQGTDTAAKLRFKLFEKRYRIPVEVIVPRKHDFKMTILGITDLSLLDKHVKRDRQGREKRTEAGNYQFGYYNVYADINYSVWDIIGK</sequence>
<accession>A0ABS2ENT8</accession>
<protein>
    <submittedName>
        <fullName evidence="1">DUF1064 domain-containing protein</fullName>
    </submittedName>
</protein>
<name>A0ABS2ENT8_9LACO</name>
<reference evidence="1 2" key="1">
    <citation type="journal article" date="2021" name="Sci. Rep.">
        <title>The distribution of antibiotic resistance genes in chicken gut microbiota commensals.</title>
        <authorList>
            <person name="Juricova H."/>
            <person name="Matiasovicova J."/>
            <person name="Kubasova T."/>
            <person name="Cejkova D."/>
            <person name="Rychlik I."/>
        </authorList>
    </citation>
    <scope>NUCLEOTIDE SEQUENCE [LARGE SCALE GENOMIC DNA]</scope>
    <source>
        <strain evidence="1 2">An810</strain>
    </source>
</reference>
<dbReference type="Proteomes" id="UP000776629">
    <property type="component" value="Unassembled WGS sequence"/>
</dbReference>
<dbReference type="Pfam" id="PF06356">
    <property type="entry name" value="DUF1064"/>
    <property type="match status" value="1"/>
</dbReference>
<evidence type="ECO:0000313" key="2">
    <source>
        <dbReference type="Proteomes" id="UP000776629"/>
    </source>
</evidence>
<organism evidence="1 2">
    <name type="scientific">Limosilactobacillus alvi</name>
    <dbReference type="NCBI Taxonomy" id="990412"/>
    <lineage>
        <taxon>Bacteria</taxon>
        <taxon>Bacillati</taxon>
        <taxon>Bacillota</taxon>
        <taxon>Bacilli</taxon>
        <taxon>Lactobacillales</taxon>
        <taxon>Lactobacillaceae</taxon>
        <taxon>Limosilactobacillus</taxon>
    </lineage>
</organism>
<keyword evidence="2" id="KW-1185">Reference proteome</keyword>
<evidence type="ECO:0000313" key="1">
    <source>
        <dbReference type="EMBL" id="MBM6754163.1"/>
    </source>
</evidence>
<dbReference type="InterPro" id="IPR009414">
    <property type="entry name" value="DUF1064"/>
</dbReference>
<gene>
    <name evidence="1" type="ORF">H5993_05245</name>
</gene>
<comment type="caution">
    <text evidence="1">The sequence shown here is derived from an EMBL/GenBank/DDBJ whole genome shotgun (WGS) entry which is preliminary data.</text>
</comment>
<dbReference type="RefSeq" id="WP_204776525.1">
    <property type="nucleotide sequence ID" value="NZ_JACJJQ010000020.1"/>
</dbReference>